<accession>A0A1M5PNV9</accession>
<proteinExistence type="predicted"/>
<protein>
    <submittedName>
        <fullName evidence="1">Uncharacterized protein</fullName>
    </submittedName>
</protein>
<evidence type="ECO:0000313" key="1">
    <source>
        <dbReference type="EMBL" id="SHH03447.1"/>
    </source>
</evidence>
<keyword evidence="2" id="KW-1185">Reference proteome</keyword>
<gene>
    <name evidence="1" type="ORF">SAMN02745157_0197</name>
</gene>
<dbReference type="EMBL" id="FQUP01000012">
    <property type="protein sequence ID" value="SHH03447.1"/>
    <property type="molecule type" value="Genomic_DNA"/>
</dbReference>
<evidence type="ECO:0000313" key="2">
    <source>
        <dbReference type="Proteomes" id="UP000184485"/>
    </source>
</evidence>
<organism evidence="1 2">
    <name type="scientific">Kaistia soli DSM 19436</name>
    <dbReference type="NCBI Taxonomy" id="1122133"/>
    <lineage>
        <taxon>Bacteria</taxon>
        <taxon>Pseudomonadati</taxon>
        <taxon>Pseudomonadota</taxon>
        <taxon>Alphaproteobacteria</taxon>
        <taxon>Hyphomicrobiales</taxon>
        <taxon>Kaistiaceae</taxon>
        <taxon>Kaistia</taxon>
    </lineage>
</organism>
<name>A0A1M5PNV9_9HYPH</name>
<dbReference type="STRING" id="1122133.SAMN02745157_0197"/>
<dbReference type="AlphaFoldDB" id="A0A1M5PNV9"/>
<dbReference type="Proteomes" id="UP000184485">
    <property type="component" value="Unassembled WGS sequence"/>
</dbReference>
<reference evidence="1 2" key="1">
    <citation type="submission" date="2016-11" db="EMBL/GenBank/DDBJ databases">
        <authorList>
            <person name="Jaros S."/>
            <person name="Januszkiewicz K."/>
            <person name="Wedrychowicz H."/>
        </authorList>
    </citation>
    <scope>NUCLEOTIDE SEQUENCE [LARGE SCALE GENOMIC DNA]</scope>
    <source>
        <strain evidence="1 2">DSM 19436</strain>
    </source>
</reference>
<sequence>MSLRGYSGGQDGFAENRRIGTYGLPLLLLFLTFSGEEPEAGASPKGEQRALASAFLASFLTPFPSLPFLTSMDDVLSFPKDVLSFSKDVKSFLKDVLSFHQKGRAFVPNAGPHFSH</sequence>